<proteinExistence type="predicted"/>
<dbReference type="AlphaFoldDB" id="A0A1M4WGV5"/>
<reference evidence="8" key="1">
    <citation type="submission" date="2016-11" db="EMBL/GenBank/DDBJ databases">
        <authorList>
            <person name="Varghese N."/>
            <person name="Submissions S."/>
        </authorList>
    </citation>
    <scope>NUCLEOTIDE SEQUENCE [LARGE SCALE GENOMIC DNA]</scope>
    <source>
        <strain evidence="8">DSM 10124</strain>
    </source>
</reference>
<dbReference type="CDD" id="cd00009">
    <property type="entry name" value="AAA"/>
    <property type="match status" value="1"/>
</dbReference>
<dbReference type="Gene3D" id="1.10.8.60">
    <property type="match status" value="1"/>
</dbReference>
<dbReference type="InterPro" id="IPR058031">
    <property type="entry name" value="AAA_lid_NorR"/>
</dbReference>
<evidence type="ECO:0000256" key="2">
    <source>
        <dbReference type="ARBA" id="ARBA00022840"/>
    </source>
</evidence>
<dbReference type="InterPro" id="IPR025662">
    <property type="entry name" value="Sigma_54_int_dom_ATP-bd_1"/>
</dbReference>
<evidence type="ECO:0000313" key="7">
    <source>
        <dbReference type="EMBL" id="SHE80521.1"/>
    </source>
</evidence>
<keyword evidence="5" id="KW-0804">Transcription</keyword>
<dbReference type="InterPro" id="IPR025943">
    <property type="entry name" value="Sigma_54_int_dom_ATP-bd_2"/>
</dbReference>
<keyword evidence="8" id="KW-1185">Reference proteome</keyword>
<feature type="domain" description="Sigma-54 factor interaction" evidence="6">
    <location>
        <begin position="325"/>
        <end position="551"/>
    </location>
</feature>
<dbReference type="PANTHER" id="PTHR32071">
    <property type="entry name" value="TRANSCRIPTIONAL REGULATORY PROTEIN"/>
    <property type="match status" value="1"/>
</dbReference>
<dbReference type="Gene3D" id="3.40.50.300">
    <property type="entry name" value="P-loop containing nucleotide triphosphate hydrolases"/>
    <property type="match status" value="1"/>
</dbReference>
<evidence type="ECO:0000256" key="3">
    <source>
        <dbReference type="ARBA" id="ARBA00023015"/>
    </source>
</evidence>
<dbReference type="SMART" id="SM00382">
    <property type="entry name" value="AAA"/>
    <property type="match status" value="1"/>
</dbReference>
<dbReference type="InterPro" id="IPR003593">
    <property type="entry name" value="AAA+_ATPase"/>
</dbReference>
<dbReference type="InterPro" id="IPR036388">
    <property type="entry name" value="WH-like_DNA-bd_sf"/>
</dbReference>
<dbReference type="Pfam" id="PF00158">
    <property type="entry name" value="Sigma54_activat"/>
    <property type="match status" value="1"/>
</dbReference>
<organism evidence="7 8">
    <name type="scientific">Caloramator proteoclasticus DSM 10124</name>
    <dbReference type="NCBI Taxonomy" id="1121262"/>
    <lineage>
        <taxon>Bacteria</taxon>
        <taxon>Bacillati</taxon>
        <taxon>Bacillota</taxon>
        <taxon>Clostridia</taxon>
        <taxon>Eubacteriales</taxon>
        <taxon>Clostridiaceae</taxon>
        <taxon>Caloramator</taxon>
    </lineage>
</organism>
<evidence type="ECO:0000256" key="5">
    <source>
        <dbReference type="ARBA" id="ARBA00023163"/>
    </source>
</evidence>
<name>A0A1M4WGV5_9CLOT</name>
<dbReference type="EMBL" id="FQVG01000017">
    <property type="protein sequence ID" value="SHE80521.1"/>
    <property type="molecule type" value="Genomic_DNA"/>
</dbReference>
<evidence type="ECO:0000256" key="4">
    <source>
        <dbReference type="ARBA" id="ARBA00023125"/>
    </source>
</evidence>
<dbReference type="InterPro" id="IPR025944">
    <property type="entry name" value="Sigma_54_int_dom_CS"/>
</dbReference>
<dbReference type="GO" id="GO:0005524">
    <property type="term" value="F:ATP binding"/>
    <property type="evidence" value="ECO:0007669"/>
    <property type="project" value="UniProtKB-KW"/>
</dbReference>
<dbReference type="PROSITE" id="PS00676">
    <property type="entry name" value="SIGMA54_INTERACT_2"/>
    <property type="match status" value="1"/>
</dbReference>
<dbReference type="FunFam" id="3.40.50.300:FF:000006">
    <property type="entry name" value="DNA-binding transcriptional regulator NtrC"/>
    <property type="match status" value="1"/>
</dbReference>
<dbReference type="GO" id="GO:0006355">
    <property type="term" value="P:regulation of DNA-templated transcription"/>
    <property type="evidence" value="ECO:0007669"/>
    <property type="project" value="InterPro"/>
</dbReference>
<dbReference type="InterPro" id="IPR036390">
    <property type="entry name" value="WH_DNA-bd_sf"/>
</dbReference>
<dbReference type="SUPFAM" id="SSF46785">
    <property type="entry name" value="Winged helix' DNA-binding domain"/>
    <property type="match status" value="1"/>
</dbReference>
<gene>
    <name evidence="7" type="ORF">SAMN02746091_01151</name>
</gene>
<dbReference type="Pfam" id="PF25601">
    <property type="entry name" value="AAA_lid_14"/>
    <property type="match status" value="1"/>
</dbReference>
<evidence type="ECO:0000256" key="1">
    <source>
        <dbReference type="ARBA" id="ARBA00022741"/>
    </source>
</evidence>
<dbReference type="SUPFAM" id="SSF52540">
    <property type="entry name" value="P-loop containing nucleoside triphosphate hydrolases"/>
    <property type="match status" value="1"/>
</dbReference>
<dbReference type="PROSITE" id="PS00688">
    <property type="entry name" value="SIGMA54_INTERACT_3"/>
    <property type="match status" value="1"/>
</dbReference>
<dbReference type="PANTHER" id="PTHR32071:SF57">
    <property type="entry name" value="C4-DICARBOXYLATE TRANSPORT TRANSCRIPTIONAL REGULATORY PROTEIN DCTD"/>
    <property type="match status" value="1"/>
</dbReference>
<dbReference type="InterPro" id="IPR027417">
    <property type="entry name" value="P-loop_NTPase"/>
</dbReference>
<dbReference type="RefSeq" id="WP_073248338.1">
    <property type="nucleotide sequence ID" value="NZ_FQVG01000017.1"/>
</dbReference>
<dbReference type="InterPro" id="IPR002078">
    <property type="entry name" value="Sigma_54_int"/>
</dbReference>
<keyword evidence="3" id="KW-0805">Transcription regulation</keyword>
<accession>A0A1M4WGV5</accession>
<protein>
    <submittedName>
        <fullName evidence="7">Transcriptional regulator containing PAS, AAA-type ATPase, and DNA-binding Fis domains</fullName>
    </submittedName>
</protein>
<dbReference type="PROSITE" id="PS00675">
    <property type="entry name" value="SIGMA54_INTERACT_1"/>
    <property type="match status" value="1"/>
</dbReference>
<dbReference type="Gene3D" id="1.10.10.10">
    <property type="entry name" value="Winged helix-like DNA-binding domain superfamily/Winged helix DNA-binding domain"/>
    <property type="match status" value="1"/>
</dbReference>
<evidence type="ECO:0000313" key="8">
    <source>
        <dbReference type="Proteomes" id="UP000184423"/>
    </source>
</evidence>
<keyword evidence="2" id="KW-0067">ATP-binding</keyword>
<dbReference type="PROSITE" id="PS50045">
    <property type="entry name" value="SIGMA54_INTERACT_4"/>
    <property type="match status" value="1"/>
</dbReference>
<dbReference type="GO" id="GO:0003677">
    <property type="term" value="F:DNA binding"/>
    <property type="evidence" value="ECO:0007669"/>
    <property type="project" value="UniProtKB-KW"/>
</dbReference>
<keyword evidence="4 7" id="KW-0238">DNA-binding</keyword>
<dbReference type="Proteomes" id="UP000184423">
    <property type="component" value="Unassembled WGS sequence"/>
</dbReference>
<sequence>MNKLVIFSGTSSTKKEIVDQISTLLGDNLEISAYATDDDILYPISNSLVLVTSPLILDSVKPLIRENCKIIVARRTLNLSNLDKILYINPNENVLLVNDTYDTAIESIELLKNFGFDFINYTPYYPNSHIDTSNFKYAITPGEPHLVPHNIENVIDIGPRIIDITTIVEILSNLSMLNKKSHNISARYINKIISLSRELYTKNKNIKELNELLTRLINHIDDAIICFDGNLDMKFINNSARKLMQTEDYDDNLYKIKSFISNQKLIESILYLNGCEYIAIKELSYEPELSICILKNARERINIENKLRKEIKNRGYVAKYSFENIIHKSPVMKDLINISKKLSQSDFSILITGESGTGKELFASSIHNYSKRKNAPFLAINFASLPEEIIESELFGYEEGAFTGAKKGGKIGLFEIANGGTIFLDEIGDITPKIQLRLLRVLQEKEILKVGGSMPIPIDVRIIAATNKDLFTLVREGKFREDLYYRLKKLYIKLPPLRDRRDDILHLFNYFLDKKSEYPLEVSKEVKDILLSYNWPGNVRELENTVEYILAIIEDDVIKPHHLPEDLISTKRHCSLDDVEVFILKTIKDFNANRKIIGRKTLSELSFECGLNLSEQQIRSKLNILQQNGYIETSRGKVGIRLTSKANSII</sequence>
<evidence type="ECO:0000259" key="6">
    <source>
        <dbReference type="PROSITE" id="PS50045"/>
    </source>
</evidence>
<keyword evidence="1" id="KW-0547">Nucleotide-binding</keyword>